<reference evidence="5" key="4">
    <citation type="submission" date="2021-06" db="EMBL/GenBank/DDBJ databases">
        <title>Updating the genus Pseudomonas: Description of 43 new species and partition of the Pseudomonas putida group.</title>
        <authorList>
            <person name="Girard L."/>
            <person name="Lood C."/>
            <person name="Vandamme P."/>
            <person name="Rokni-Zadeh H."/>
            <person name="Van Noort V."/>
            <person name="Hofte M."/>
            <person name="Lavigne R."/>
            <person name="De Mot R."/>
        </authorList>
    </citation>
    <scope>NUCLEOTIDE SEQUENCE</scope>
    <source>
        <strain evidence="5">SWRI10</strain>
    </source>
</reference>
<evidence type="ECO:0000256" key="1">
    <source>
        <dbReference type="ARBA" id="ARBA00022741"/>
    </source>
</evidence>
<organism evidence="4">
    <name type="scientific">Pseudomonas urmiensis</name>
    <dbReference type="NCBI Taxonomy" id="2745493"/>
    <lineage>
        <taxon>Bacteria</taxon>
        <taxon>Pseudomonadati</taxon>
        <taxon>Pseudomonadota</taxon>
        <taxon>Gammaproteobacteria</taxon>
        <taxon>Pseudomonadales</taxon>
        <taxon>Pseudomonadaceae</taxon>
        <taxon>Pseudomonas</taxon>
    </lineage>
</organism>
<dbReference type="AlphaFoldDB" id="A0A923G2W7"/>
<proteinExistence type="predicted"/>
<dbReference type="GO" id="GO:0016301">
    <property type="term" value="F:kinase activity"/>
    <property type="evidence" value="ECO:0007669"/>
    <property type="project" value="InterPro"/>
</dbReference>
<sequence>MSTQYPFTAVDVQNAFEQLHNSLFNKTREIDAGDSLPSPKILILAGAQGSGKTYLLENTLLRSKRYENYVRLYLPSFRELHPSYETMKPNGVLHVYEHTEDFIWRLGEMICSYAMENKYNIIMETALDNPGFAKFPPVAANLGYQFEVHVIACQKELSHWASLDRVVKSVAKGELERVVTLTQIEEAQANARKILDAFENACTQKVGSQIVLYLRGMETDMESRPVCYSTCNAIGELAPQQNYLGQAFVYLAHLSFKISRNAKESFPCSYIQYSQVVHAGLMGKEVRQKMAAACCKTLGKAQITDMPTAVFRELCLYVLRYVNP</sequence>
<evidence type="ECO:0000259" key="3">
    <source>
        <dbReference type="Pfam" id="PF06414"/>
    </source>
</evidence>
<evidence type="ECO:0000313" key="7">
    <source>
        <dbReference type="Proteomes" id="UP001621534"/>
    </source>
</evidence>
<dbReference type="InterPro" id="IPR010488">
    <property type="entry name" value="Zeta_toxin_domain"/>
</dbReference>
<dbReference type="Pfam" id="PF06414">
    <property type="entry name" value="Zeta_toxin"/>
    <property type="match status" value="1"/>
</dbReference>
<dbReference type="GO" id="GO:0005524">
    <property type="term" value="F:ATP binding"/>
    <property type="evidence" value="ECO:0007669"/>
    <property type="project" value="UniProtKB-KW"/>
</dbReference>
<accession>A0A923G2W7</accession>
<dbReference type="SUPFAM" id="SSF52540">
    <property type="entry name" value="P-loop containing nucleoside triphosphate hydrolases"/>
    <property type="match status" value="1"/>
</dbReference>
<reference evidence="6 7" key="1">
    <citation type="journal article" date="2012" name="Plant Soil">
        <title>Screening of plant growth-promoting traits in arsenic-resistant bacteria isolated from the rhizosphere of soybean plants from Argentinean agricultural soil.</title>
        <authorList>
            <person name="Wevar Oller A.L."/>
            <person name="Talano M.A."/>
            <person name="Agostini E."/>
        </authorList>
    </citation>
    <scope>NUCLEOTIDE SEQUENCE [LARGE SCALE GENOMIC DNA]</scope>
    <source>
        <strain evidence="6 7">AW4</strain>
    </source>
</reference>
<reference evidence="4" key="3">
    <citation type="submission" date="2020-07" db="EMBL/GenBank/DDBJ databases">
        <authorList>
            <person name="Lood C."/>
            <person name="Girard L."/>
        </authorList>
    </citation>
    <scope>NUCLEOTIDE SEQUENCE</scope>
    <source>
        <strain evidence="4">SWRI10</strain>
    </source>
</reference>
<reference evidence="6" key="5">
    <citation type="submission" date="2021-07" db="EMBL/GenBank/DDBJ databases">
        <authorList>
            <person name="Wevar Oller A.L."/>
            <person name="Talano M.A."/>
            <person name="Torres Tejerizo G.A."/>
            <person name="Agostini E."/>
        </authorList>
    </citation>
    <scope>NUCLEOTIDE SEQUENCE</scope>
    <source>
        <strain evidence="6">AW4</strain>
    </source>
</reference>
<keyword evidence="7" id="KW-1185">Reference proteome</keyword>
<dbReference type="EMBL" id="JABWRE020000001">
    <property type="protein sequence ID" value="MBV4538179.1"/>
    <property type="molecule type" value="Genomic_DNA"/>
</dbReference>
<dbReference type="Proteomes" id="UP001621534">
    <property type="component" value="Unassembled WGS sequence"/>
</dbReference>
<keyword evidence="2" id="KW-0067">ATP-binding</keyword>
<reference evidence="4" key="2">
    <citation type="journal article" date="2020" name="Microorganisms">
        <title>Reliable Identification of Environmental Pseudomonas Isolates Using the rpoD Gene.</title>
        <authorList>
            <consortium name="The Broad Institute Genome Sequencing Platform"/>
            <person name="Girard L."/>
            <person name="Lood C."/>
            <person name="Rokni-Zadeh H."/>
            <person name="van Noort V."/>
            <person name="Lavigne R."/>
            <person name="De Mot R."/>
        </authorList>
    </citation>
    <scope>NUCLEOTIDE SEQUENCE</scope>
    <source>
        <strain evidence="4">SWRI10</strain>
    </source>
</reference>
<dbReference type="Proteomes" id="UP000599879">
    <property type="component" value="Unassembled WGS sequence"/>
</dbReference>
<dbReference type="EMBL" id="JABWRE010000020">
    <property type="protein sequence ID" value="MBC3443135.1"/>
    <property type="molecule type" value="Genomic_DNA"/>
</dbReference>
<gene>
    <name evidence="5" type="ORF">HU737_019650</name>
    <name evidence="4" type="ORF">HU737_20780</name>
    <name evidence="6" type="ORF">KW869_18150</name>
</gene>
<evidence type="ECO:0000313" key="5">
    <source>
        <dbReference type="EMBL" id="MBV4538179.1"/>
    </source>
</evidence>
<protein>
    <submittedName>
        <fullName evidence="4">Zeta toxin family protein</fullName>
    </submittedName>
</protein>
<comment type="caution">
    <text evidence="4">The sequence shown here is derived from an EMBL/GenBank/DDBJ whole genome shotgun (WGS) entry which is preliminary data.</text>
</comment>
<feature type="domain" description="Zeta toxin" evidence="3">
    <location>
        <begin position="37"/>
        <end position="205"/>
    </location>
</feature>
<name>A0A923G2W7_9PSED</name>
<dbReference type="InterPro" id="IPR027417">
    <property type="entry name" value="P-loop_NTPase"/>
</dbReference>
<keyword evidence="1" id="KW-0547">Nucleotide-binding</keyword>
<dbReference type="Gene3D" id="3.40.50.300">
    <property type="entry name" value="P-loop containing nucleotide triphosphate hydrolases"/>
    <property type="match status" value="1"/>
</dbReference>
<dbReference type="EMBL" id="JAHWXS010000020">
    <property type="protein sequence ID" value="MFK5735461.1"/>
    <property type="molecule type" value="Genomic_DNA"/>
</dbReference>
<evidence type="ECO:0000313" key="4">
    <source>
        <dbReference type="EMBL" id="MBC3443135.1"/>
    </source>
</evidence>
<evidence type="ECO:0000313" key="6">
    <source>
        <dbReference type="EMBL" id="MFK5735461.1"/>
    </source>
</evidence>
<dbReference type="RefSeq" id="WP_186556639.1">
    <property type="nucleotide sequence ID" value="NZ_JABWRE020000001.1"/>
</dbReference>
<evidence type="ECO:0000256" key="2">
    <source>
        <dbReference type="ARBA" id="ARBA00022840"/>
    </source>
</evidence>